<sequence>EVKDSGGGHSYTFSGNKVIIEANTSVPSRAVMTVNEDNRPTEIRMETRNPNTGKWVAKGETAVFKHRVPVLTIPEGRSVCITYEDGHVASVSASEGNSAQ</sequence>
<evidence type="ECO:0000313" key="1">
    <source>
        <dbReference type="EMBL" id="GAG44794.1"/>
    </source>
</evidence>
<dbReference type="EMBL" id="BARS01055346">
    <property type="protein sequence ID" value="GAG44794.1"/>
    <property type="molecule type" value="Genomic_DNA"/>
</dbReference>
<proteinExistence type="predicted"/>
<comment type="caution">
    <text evidence="1">The sequence shown here is derived from an EMBL/GenBank/DDBJ whole genome shotgun (WGS) entry which is preliminary data.</text>
</comment>
<organism evidence="1">
    <name type="scientific">marine sediment metagenome</name>
    <dbReference type="NCBI Taxonomy" id="412755"/>
    <lineage>
        <taxon>unclassified sequences</taxon>
        <taxon>metagenomes</taxon>
        <taxon>ecological metagenomes</taxon>
    </lineage>
</organism>
<feature type="non-terminal residue" evidence="1">
    <location>
        <position position="1"/>
    </location>
</feature>
<name>X0XNP6_9ZZZZ</name>
<dbReference type="AlphaFoldDB" id="X0XNP6"/>
<protein>
    <submittedName>
        <fullName evidence="1">Uncharacterized protein</fullName>
    </submittedName>
</protein>
<gene>
    <name evidence="1" type="ORF">S01H1_81734</name>
</gene>
<reference evidence="1" key="1">
    <citation type="journal article" date="2014" name="Front. Microbiol.">
        <title>High frequency of phylogenetically diverse reductive dehalogenase-homologous genes in deep subseafloor sedimentary metagenomes.</title>
        <authorList>
            <person name="Kawai M."/>
            <person name="Futagami T."/>
            <person name="Toyoda A."/>
            <person name="Takaki Y."/>
            <person name="Nishi S."/>
            <person name="Hori S."/>
            <person name="Arai W."/>
            <person name="Tsubouchi T."/>
            <person name="Morono Y."/>
            <person name="Uchiyama I."/>
            <person name="Ito T."/>
            <person name="Fujiyama A."/>
            <person name="Inagaki F."/>
            <person name="Takami H."/>
        </authorList>
    </citation>
    <scope>NUCLEOTIDE SEQUENCE</scope>
    <source>
        <strain evidence="1">Expedition CK06-06</strain>
    </source>
</reference>
<accession>X0XNP6</accession>